<proteinExistence type="predicted"/>
<dbReference type="Proteomes" id="UP001387293">
    <property type="component" value="Unassembled WGS sequence"/>
</dbReference>
<dbReference type="Gene3D" id="3.40.50.12370">
    <property type="match status" value="1"/>
</dbReference>
<dbReference type="RefSeq" id="WP_337108512.1">
    <property type="nucleotide sequence ID" value="NZ_JAPYKS010000022.1"/>
</dbReference>
<evidence type="ECO:0000313" key="1">
    <source>
        <dbReference type="EMBL" id="MEI9412075.1"/>
    </source>
</evidence>
<sequence length="288" mass="31795">MTFKTVLCVTEVEHSDQDVRTAADLCVEVGARLSVLIIKFARRRPIRPGVWPEHTADVVRLERRIREIDTISQDNARLEKRPKEIKTLLEANGAPCEVDTDYCDQACVGDVVRQRTLYADLTVIGPSLLNDDELGPLAIDASLVKSGKPVLVVPYGAKASLRPRRMLIGWDSRAETWRVVRAALHLLSGAEEVRVALVDQEATGNGNDAGQRMYIATYLARHNIRAAIDWLPSAGQSLTTTLTQHAIDTSADMVVMGACGQRPLRARIFGGVTRWIAEQPPLPLFVAR</sequence>
<dbReference type="EMBL" id="JAPYKS010000022">
    <property type="protein sequence ID" value="MEI9412075.1"/>
    <property type="molecule type" value="Genomic_DNA"/>
</dbReference>
<accession>A0ABU8L437</accession>
<evidence type="ECO:0000313" key="2">
    <source>
        <dbReference type="Proteomes" id="UP001387293"/>
    </source>
</evidence>
<dbReference type="SUPFAM" id="SSF52402">
    <property type="entry name" value="Adenine nucleotide alpha hydrolases-like"/>
    <property type="match status" value="1"/>
</dbReference>
<organism evidence="1 2">
    <name type="scientific">Mesorhizobium salmacidum</name>
    <dbReference type="NCBI Taxonomy" id="3015171"/>
    <lineage>
        <taxon>Bacteria</taxon>
        <taxon>Pseudomonadati</taxon>
        <taxon>Pseudomonadota</taxon>
        <taxon>Alphaproteobacteria</taxon>
        <taxon>Hyphomicrobiales</taxon>
        <taxon>Phyllobacteriaceae</taxon>
        <taxon>Mesorhizobium</taxon>
    </lineage>
</organism>
<protein>
    <submittedName>
        <fullName evidence="1">Universal stress protein</fullName>
    </submittedName>
</protein>
<keyword evidence="2" id="KW-1185">Reference proteome</keyword>
<comment type="caution">
    <text evidence="1">The sequence shown here is derived from an EMBL/GenBank/DDBJ whole genome shotgun (WGS) entry which is preliminary data.</text>
</comment>
<name>A0ABU8L437_9HYPH</name>
<dbReference type="CDD" id="cd00293">
    <property type="entry name" value="USP-like"/>
    <property type="match status" value="1"/>
</dbReference>
<gene>
    <name evidence="1" type="ORF">O7A60_25425</name>
</gene>
<reference evidence="1 2" key="1">
    <citation type="submission" date="2022-12" db="EMBL/GenBank/DDBJ databases">
        <authorList>
            <person name="Muema E."/>
        </authorList>
    </citation>
    <scope>NUCLEOTIDE SEQUENCE [LARGE SCALE GENOMIC DNA]</scope>
    <source>
        <strain evidence="2">1326</strain>
    </source>
</reference>